<comment type="caution">
    <text evidence="4">The sequence shown here is derived from an EMBL/GenBank/DDBJ whole genome shotgun (WGS) entry which is preliminary data.</text>
</comment>
<keyword evidence="5" id="KW-1185">Reference proteome</keyword>
<evidence type="ECO:0000256" key="1">
    <source>
        <dbReference type="SAM" id="MobiDB-lite"/>
    </source>
</evidence>
<name>A0AAV8QSU4_ENSVE</name>
<evidence type="ECO:0000259" key="2">
    <source>
        <dbReference type="Pfam" id="PF04782"/>
    </source>
</evidence>
<feature type="region of interest" description="Disordered" evidence="1">
    <location>
        <begin position="165"/>
        <end position="187"/>
    </location>
</feature>
<feature type="region of interest" description="Disordered" evidence="1">
    <location>
        <begin position="276"/>
        <end position="301"/>
    </location>
</feature>
<feature type="domain" description="DUF630" evidence="3">
    <location>
        <begin position="1"/>
        <end position="53"/>
    </location>
</feature>
<evidence type="ECO:0000313" key="4">
    <source>
        <dbReference type="EMBL" id="KAJ8490537.1"/>
    </source>
</evidence>
<dbReference type="EMBL" id="JAQQAF010000004">
    <property type="protein sequence ID" value="KAJ8490537.1"/>
    <property type="molecule type" value="Genomic_DNA"/>
</dbReference>
<feature type="compositionally biased region" description="Pro residues" evidence="1">
    <location>
        <begin position="231"/>
        <end position="240"/>
    </location>
</feature>
<feature type="region of interest" description="Disordered" evidence="1">
    <location>
        <begin position="66"/>
        <end position="147"/>
    </location>
</feature>
<reference evidence="4 5" key="1">
    <citation type="submission" date="2022-12" db="EMBL/GenBank/DDBJ databases">
        <title>Chromosome-scale assembly of the Ensete ventricosum genome.</title>
        <authorList>
            <person name="Dussert Y."/>
            <person name="Stocks J."/>
            <person name="Wendawek A."/>
            <person name="Woldeyes F."/>
            <person name="Nichols R.A."/>
            <person name="Borrell J.S."/>
        </authorList>
    </citation>
    <scope>NUCLEOTIDE SEQUENCE [LARGE SCALE GENOMIC DNA]</scope>
    <source>
        <strain evidence="5">cv. Maze</strain>
        <tissue evidence="4">Seeds</tissue>
    </source>
</reference>
<dbReference type="InterPro" id="IPR006868">
    <property type="entry name" value="DUF630"/>
</dbReference>
<feature type="region of interest" description="Disordered" evidence="1">
    <location>
        <begin position="227"/>
        <end position="261"/>
    </location>
</feature>
<sequence length="802" mass="88942">MGCGGSKLEEEGAVRLCRERSQLLADAIRYRYALADAHDAYARSLRSVGDALQGLLHGATALPPPGSPVLPLPAQRKGDPLPPLTPSPLPPTAAAAAAVSVPSASGGHSHSHSGSHIQFHPTDSDSDEDSPLHSDGASPFHHLHADGAPVGPTYVNLNYARNRPAESSVAYQQQPPTSESIRVGSVDEPAPVSYPYYGYPYPPQGSNFYPYPSYPYTSYGGGSGGFFGSSSPPPDIPPPAVAAESSTSREPPPPPSPKASAWDFLNPFESYDNYYAPYTPSRSSKELREEEGIPDLEDEDQEVVKEAYGDPKFMASTSAATNGEYAGKVATGSKEGVTGSAGEDPDRKARSVEAGSSSEHEVHVVEKSVVTEPAELRSAVGYTVSRSYQDISEVVQEIRTQFDRASESANQLAKMLEVGKLLYHQKNSVYKVSVRMICGLPPLSSSKNEDRLVFEEDKAMDCGNLSSTLQKLYNWEKKLLEEVMAEEKMRVLYERKHEHLRHLSERGAEAEKIEAVEIFIRKLSTKIRIAIQVVGTISSKISQLRDEELWPQVNELIHGFMGMWHVMSECHHIQCQAISEAKNLDSILSGVKLSDAYMDAIKQLEFKLVDWTTNFSAWVAAQRSYIKCLNGWLMKSIHYVPEITDDGVVPFSPGRLGAPPVFVICNYWSHGMDLISERDVVDALQAFAENVFNIWQKQKFEQQQRLLANRNMDSKLKLLERDEQLMLKQRKKMMLVSSENRISISEPVEHQGSTVNSLQFSLKQIFEAMENFSANFRKSYEVLHTRSEEEKQRRLREKAGVS</sequence>
<proteinExistence type="predicted"/>
<accession>A0AAV8QSU4</accession>
<feature type="compositionally biased region" description="Pro residues" evidence="1">
    <location>
        <begin position="80"/>
        <end position="91"/>
    </location>
</feature>
<feature type="compositionally biased region" description="Low complexity" evidence="1">
    <location>
        <begin position="92"/>
        <end position="115"/>
    </location>
</feature>
<dbReference type="Proteomes" id="UP001222027">
    <property type="component" value="Unassembled WGS sequence"/>
</dbReference>
<protein>
    <recommendedName>
        <fullName evidence="6">DUF632 domain-containing protein</fullName>
    </recommendedName>
</protein>
<dbReference type="AlphaFoldDB" id="A0AAV8QSU4"/>
<dbReference type="Pfam" id="PF04783">
    <property type="entry name" value="DUF630"/>
    <property type="match status" value="1"/>
</dbReference>
<dbReference type="InterPro" id="IPR006867">
    <property type="entry name" value="DUF632"/>
</dbReference>
<evidence type="ECO:0008006" key="6">
    <source>
        <dbReference type="Google" id="ProtNLM"/>
    </source>
</evidence>
<evidence type="ECO:0000313" key="5">
    <source>
        <dbReference type="Proteomes" id="UP001222027"/>
    </source>
</evidence>
<gene>
    <name evidence="4" type="ORF">OPV22_012258</name>
</gene>
<feature type="compositionally biased region" description="Polar residues" evidence="1">
    <location>
        <begin position="169"/>
        <end position="180"/>
    </location>
</feature>
<feature type="domain" description="DUF632" evidence="2">
    <location>
        <begin position="392"/>
        <end position="691"/>
    </location>
</feature>
<dbReference type="Pfam" id="PF04782">
    <property type="entry name" value="DUF632"/>
    <property type="match status" value="1"/>
</dbReference>
<feature type="compositionally biased region" description="Acidic residues" evidence="1">
    <location>
        <begin position="292"/>
        <end position="301"/>
    </location>
</feature>
<dbReference type="PANTHER" id="PTHR21450:SF61">
    <property type="entry name" value="OS09G0547300 PROTEIN"/>
    <property type="match status" value="1"/>
</dbReference>
<organism evidence="4 5">
    <name type="scientific">Ensete ventricosum</name>
    <name type="common">Abyssinian banana</name>
    <name type="synonym">Musa ensete</name>
    <dbReference type="NCBI Taxonomy" id="4639"/>
    <lineage>
        <taxon>Eukaryota</taxon>
        <taxon>Viridiplantae</taxon>
        <taxon>Streptophyta</taxon>
        <taxon>Embryophyta</taxon>
        <taxon>Tracheophyta</taxon>
        <taxon>Spermatophyta</taxon>
        <taxon>Magnoliopsida</taxon>
        <taxon>Liliopsida</taxon>
        <taxon>Zingiberales</taxon>
        <taxon>Musaceae</taxon>
        <taxon>Ensete</taxon>
    </lineage>
</organism>
<evidence type="ECO:0000259" key="3">
    <source>
        <dbReference type="Pfam" id="PF04783"/>
    </source>
</evidence>
<feature type="region of interest" description="Disordered" evidence="1">
    <location>
        <begin position="330"/>
        <end position="361"/>
    </location>
</feature>
<dbReference type="PANTHER" id="PTHR21450">
    <property type="entry name" value="PROTEIN ALTERED PHOSPHATE STARVATION RESPONSE 1"/>
    <property type="match status" value="1"/>
</dbReference>